<dbReference type="EC" id="2.4.2.10" evidence="5"/>
<dbReference type="PANTHER" id="PTHR46683">
    <property type="entry name" value="OROTATE PHOSPHORIBOSYLTRANSFERASE 1-RELATED"/>
    <property type="match status" value="1"/>
</dbReference>
<dbReference type="GO" id="GO:0006221">
    <property type="term" value="P:pyrimidine nucleotide biosynthetic process"/>
    <property type="evidence" value="ECO:0007669"/>
    <property type="project" value="UniProtKB-KW"/>
</dbReference>
<evidence type="ECO:0000256" key="2">
    <source>
        <dbReference type="ARBA" id="ARBA00004889"/>
    </source>
</evidence>
<sequence length="249" mass="27338">MSSLDSYKTQLLEQAAQVGALKFGNFTLKSGRKSPYFFNAGLMSDGTILYTVAQAYAATLCAAASDDDDDSMVNPFSDFDILFGPAYKGISLAACTSLVLASTYGRDVKFAYDRKEVKDHGEGGNVVGWPLGRNHKWRVVIVDDVMTTGLAVSSTIKLVARQGGEVVGVVQLLDREEFSEIDERGCKVSSVMKLETLLGGKGKVRSVLKMRDLVQWLEEKEAQGQTTEEEKRSLRAMREYRDIYGVSSS</sequence>
<keyword evidence="8" id="KW-0665">Pyrimidine biosynthesis</keyword>
<evidence type="ECO:0000313" key="11">
    <source>
        <dbReference type="Proteomes" id="UP000719766"/>
    </source>
</evidence>
<dbReference type="SUPFAM" id="SSF53271">
    <property type="entry name" value="PRTase-like"/>
    <property type="match status" value="1"/>
</dbReference>
<evidence type="ECO:0000313" key="10">
    <source>
        <dbReference type="EMBL" id="KAG1804965.1"/>
    </source>
</evidence>
<reference evidence="10" key="1">
    <citation type="journal article" date="2020" name="New Phytol.">
        <title>Comparative genomics reveals dynamic genome evolution in host specialist ectomycorrhizal fungi.</title>
        <authorList>
            <person name="Lofgren L.A."/>
            <person name="Nguyen N.H."/>
            <person name="Vilgalys R."/>
            <person name="Ruytinx J."/>
            <person name="Liao H.L."/>
            <person name="Branco S."/>
            <person name="Kuo A."/>
            <person name="LaButti K."/>
            <person name="Lipzen A."/>
            <person name="Andreopoulos W."/>
            <person name="Pangilinan J."/>
            <person name="Riley R."/>
            <person name="Hundley H."/>
            <person name="Na H."/>
            <person name="Barry K."/>
            <person name="Grigoriev I.V."/>
            <person name="Stajich J.E."/>
            <person name="Kennedy P.G."/>
        </authorList>
    </citation>
    <scope>NUCLEOTIDE SEQUENCE</scope>
    <source>
        <strain evidence="10">S12</strain>
    </source>
</reference>
<dbReference type="GO" id="GO:0004588">
    <property type="term" value="F:orotate phosphoribosyltransferase activity"/>
    <property type="evidence" value="ECO:0007669"/>
    <property type="project" value="UniProtKB-EC"/>
</dbReference>
<proteinExistence type="inferred from homology"/>
<dbReference type="Proteomes" id="UP000719766">
    <property type="component" value="Unassembled WGS sequence"/>
</dbReference>
<evidence type="ECO:0000256" key="6">
    <source>
        <dbReference type="ARBA" id="ARBA00022676"/>
    </source>
</evidence>
<dbReference type="InterPro" id="IPR029057">
    <property type="entry name" value="PRTase-like"/>
</dbReference>
<gene>
    <name evidence="10" type="ORF">HD556DRAFT_1226186</name>
</gene>
<feature type="domain" description="Phosphoribosyltransferase" evidence="9">
    <location>
        <begin position="79"/>
        <end position="178"/>
    </location>
</feature>
<name>A0A9P7DWS6_9AGAM</name>
<dbReference type="CDD" id="cd06223">
    <property type="entry name" value="PRTases_typeI"/>
    <property type="match status" value="1"/>
</dbReference>
<dbReference type="Gene3D" id="3.40.50.2020">
    <property type="match status" value="1"/>
</dbReference>
<organism evidence="10 11">
    <name type="scientific">Suillus plorans</name>
    <dbReference type="NCBI Taxonomy" id="116603"/>
    <lineage>
        <taxon>Eukaryota</taxon>
        <taxon>Fungi</taxon>
        <taxon>Dikarya</taxon>
        <taxon>Basidiomycota</taxon>
        <taxon>Agaricomycotina</taxon>
        <taxon>Agaricomycetes</taxon>
        <taxon>Agaricomycetidae</taxon>
        <taxon>Boletales</taxon>
        <taxon>Suillineae</taxon>
        <taxon>Suillaceae</taxon>
        <taxon>Suillus</taxon>
    </lineage>
</organism>
<dbReference type="Pfam" id="PF00156">
    <property type="entry name" value="Pribosyltran"/>
    <property type="match status" value="1"/>
</dbReference>
<dbReference type="InterPro" id="IPR000836">
    <property type="entry name" value="PRTase_dom"/>
</dbReference>
<comment type="caution">
    <text evidence="10">The sequence shown here is derived from an EMBL/GenBank/DDBJ whole genome shotgun (WGS) entry which is preliminary data.</text>
</comment>
<dbReference type="NCBIfam" id="TIGR00336">
    <property type="entry name" value="pyrE"/>
    <property type="match status" value="1"/>
</dbReference>
<comment type="function">
    <text evidence="1">Catalyzes the transfer of a ribosyl phosphate group from 5-phosphoribose 1-diphosphate to orotate, leading to the formation of orotidine monophosphate (OMP).</text>
</comment>
<evidence type="ECO:0000259" key="9">
    <source>
        <dbReference type="Pfam" id="PF00156"/>
    </source>
</evidence>
<keyword evidence="7" id="KW-0808">Transferase</keyword>
<evidence type="ECO:0000256" key="7">
    <source>
        <dbReference type="ARBA" id="ARBA00022679"/>
    </source>
</evidence>
<evidence type="ECO:0000256" key="3">
    <source>
        <dbReference type="ARBA" id="ARBA00006340"/>
    </source>
</evidence>
<dbReference type="OrthoDB" id="5553476at2759"/>
<evidence type="ECO:0000256" key="5">
    <source>
        <dbReference type="ARBA" id="ARBA00011971"/>
    </source>
</evidence>
<dbReference type="GeneID" id="64590829"/>
<dbReference type="PANTHER" id="PTHR46683:SF1">
    <property type="entry name" value="OROTATE PHOSPHORIBOSYLTRANSFERASE 1-RELATED"/>
    <property type="match status" value="1"/>
</dbReference>
<comment type="pathway">
    <text evidence="2">Pyrimidine metabolism; UMP biosynthesis via de novo pathway; UMP from orotate: step 1/2.</text>
</comment>
<dbReference type="GO" id="GO:0046132">
    <property type="term" value="P:pyrimidine ribonucleoside biosynthetic process"/>
    <property type="evidence" value="ECO:0007669"/>
    <property type="project" value="TreeGrafter"/>
</dbReference>
<dbReference type="GO" id="GO:0006207">
    <property type="term" value="P:'de novo' pyrimidine nucleobase biosynthetic process"/>
    <property type="evidence" value="ECO:0007669"/>
    <property type="project" value="TreeGrafter"/>
</dbReference>
<dbReference type="EMBL" id="JABBWE010000003">
    <property type="protein sequence ID" value="KAG1804965.1"/>
    <property type="molecule type" value="Genomic_DNA"/>
</dbReference>
<dbReference type="InterPro" id="IPR004467">
    <property type="entry name" value="Or_phspho_trans_dom"/>
</dbReference>
<comment type="similarity">
    <text evidence="3">Belongs to the purine/pyrimidine phosphoribosyltransferase family. PyrE subfamily.</text>
</comment>
<dbReference type="InterPro" id="IPR023031">
    <property type="entry name" value="OPRT"/>
</dbReference>
<dbReference type="GO" id="GO:0005737">
    <property type="term" value="C:cytoplasm"/>
    <property type="evidence" value="ECO:0007669"/>
    <property type="project" value="TreeGrafter"/>
</dbReference>
<evidence type="ECO:0000256" key="1">
    <source>
        <dbReference type="ARBA" id="ARBA00003769"/>
    </source>
</evidence>
<dbReference type="RefSeq" id="XP_041166580.1">
    <property type="nucleotide sequence ID" value="XM_041297065.1"/>
</dbReference>
<keyword evidence="6 10" id="KW-0328">Glycosyltransferase</keyword>
<comment type="subunit">
    <text evidence="4">Homodimer.</text>
</comment>
<accession>A0A9P7DWS6</accession>
<evidence type="ECO:0000256" key="8">
    <source>
        <dbReference type="ARBA" id="ARBA00022975"/>
    </source>
</evidence>
<evidence type="ECO:0000256" key="4">
    <source>
        <dbReference type="ARBA" id="ARBA00011738"/>
    </source>
</evidence>
<dbReference type="HAMAP" id="MF_01208">
    <property type="entry name" value="PyrE"/>
    <property type="match status" value="1"/>
</dbReference>
<protein>
    <recommendedName>
        <fullName evidence="5">orotate phosphoribosyltransferase</fullName>
        <ecNumber evidence="5">2.4.2.10</ecNumber>
    </recommendedName>
</protein>
<keyword evidence="11" id="KW-1185">Reference proteome</keyword>
<dbReference type="AlphaFoldDB" id="A0A9P7DWS6"/>